<dbReference type="GO" id="GO:0016301">
    <property type="term" value="F:kinase activity"/>
    <property type="evidence" value="ECO:0007669"/>
    <property type="project" value="UniProtKB-KW"/>
</dbReference>
<protein>
    <submittedName>
        <fullName evidence="1">Kinase</fullName>
    </submittedName>
</protein>
<evidence type="ECO:0000313" key="2">
    <source>
        <dbReference type="Proteomes" id="UP000638648"/>
    </source>
</evidence>
<proteinExistence type="predicted"/>
<dbReference type="SUPFAM" id="SSF52540">
    <property type="entry name" value="P-loop containing nucleoside triphosphate hydrolases"/>
    <property type="match status" value="1"/>
</dbReference>
<dbReference type="AlphaFoldDB" id="A0A927REM9"/>
<sequence length="324" mass="34890">MERLLRSPALERLEWVLDGFDDGPGGDGNGGDQPWGEDADVVLAPELTARIPAQNLVRTIRASARTYAPIVVVGVDVTDHTAKARLRDRDGKIHVLSCGVEPDPPHRISSVWVSDLVPASLTPRLPMDFADHDLDSVDHGVDGADHDRAPAAGKAALVVFSGLPGVGKSTLADAVGRVRQVPVFSVDWLLGALTPFGGRHLDDLLGIGAEQLTTLALRQLSLGQSAILDAPVEDLPSRARWASLARRAGADFKVVSCVCSDPVVHRSRVEGRVRGIPGWHEGGNWGNVSRRRAEFVPWEGDVLTVDTLLPFEDNLAEVLRYLHA</sequence>
<dbReference type="PANTHER" id="PTHR37807:SF3">
    <property type="entry name" value="OS07G0160300 PROTEIN"/>
    <property type="match status" value="1"/>
</dbReference>
<keyword evidence="1" id="KW-0418">Kinase</keyword>
<keyword evidence="1" id="KW-0808">Transferase</keyword>
<dbReference type="RefSeq" id="WP_192752937.1">
    <property type="nucleotide sequence ID" value="NZ_BAABJL010000214.1"/>
</dbReference>
<dbReference type="Proteomes" id="UP000638648">
    <property type="component" value="Unassembled WGS sequence"/>
</dbReference>
<dbReference type="InterPro" id="IPR027417">
    <property type="entry name" value="P-loop_NTPase"/>
</dbReference>
<dbReference type="EMBL" id="JADBEM010000001">
    <property type="protein sequence ID" value="MBE1609345.1"/>
    <property type="molecule type" value="Genomic_DNA"/>
</dbReference>
<dbReference type="PANTHER" id="PTHR37807">
    <property type="entry name" value="OS07G0160300 PROTEIN"/>
    <property type="match status" value="1"/>
</dbReference>
<evidence type="ECO:0000313" key="1">
    <source>
        <dbReference type="EMBL" id="MBE1609345.1"/>
    </source>
</evidence>
<dbReference type="Gene3D" id="3.40.50.300">
    <property type="entry name" value="P-loop containing nucleotide triphosphate hydrolases"/>
    <property type="match status" value="1"/>
</dbReference>
<keyword evidence="2" id="KW-1185">Reference proteome</keyword>
<dbReference type="Pfam" id="PF13671">
    <property type="entry name" value="AAA_33"/>
    <property type="match status" value="1"/>
</dbReference>
<comment type="caution">
    <text evidence="1">The sequence shown here is derived from an EMBL/GenBank/DDBJ whole genome shotgun (WGS) entry which is preliminary data.</text>
</comment>
<accession>A0A927REM9</accession>
<reference evidence="1" key="1">
    <citation type="submission" date="2020-10" db="EMBL/GenBank/DDBJ databases">
        <title>Sequencing the genomes of 1000 actinobacteria strains.</title>
        <authorList>
            <person name="Klenk H.-P."/>
        </authorList>
    </citation>
    <scope>NUCLEOTIDE SEQUENCE</scope>
    <source>
        <strain evidence="1">DSM 45354</strain>
    </source>
</reference>
<name>A0A927REM9_9ACTN</name>
<gene>
    <name evidence="1" type="ORF">HEB94_006193</name>
</gene>
<organism evidence="1 2">
    <name type="scientific">Actinopolymorpha pittospori</name>
    <dbReference type="NCBI Taxonomy" id="648752"/>
    <lineage>
        <taxon>Bacteria</taxon>
        <taxon>Bacillati</taxon>
        <taxon>Actinomycetota</taxon>
        <taxon>Actinomycetes</taxon>
        <taxon>Propionibacteriales</taxon>
        <taxon>Actinopolymorphaceae</taxon>
        <taxon>Actinopolymorpha</taxon>
    </lineage>
</organism>